<organism evidence="2 3">
    <name type="scientific">Portunus trituberculatus</name>
    <name type="common">Swimming crab</name>
    <name type="synonym">Neptunus trituberculatus</name>
    <dbReference type="NCBI Taxonomy" id="210409"/>
    <lineage>
        <taxon>Eukaryota</taxon>
        <taxon>Metazoa</taxon>
        <taxon>Ecdysozoa</taxon>
        <taxon>Arthropoda</taxon>
        <taxon>Crustacea</taxon>
        <taxon>Multicrustacea</taxon>
        <taxon>Malacostraca</taxon>
        <taxon>Eumalacostraca</taxon>
        <taxon>Eucarida</taxon>
        <taxon>Decapoda</taxon>
        <taxon>Pleocyemata</taxon>
        <taxon>Brachyura</taxon>
        <taxon>Eubrachyura</taxon>
        <taxon>Portunoidea</taxon>
        <taxon>Portunidae</taxon>
        <taxon>Portuninae</taxon>
        <taxon>Portunus</taxon>
    </lineage>
</organism>
<dbReference type="AlphaFoldDB" id="A0A5B7FWQ2"/>
<feature type="region of interest" description="Disordered" evidence="1">
    <location>
        <begin position="1"/>
        <end position="35"/>
    </location>
</feature>
<keyword evidence="3" id="KW-1185">Reference proteome</keyword>
<comment type="caution">
    <text evidence="2">The sequence shown here is derived from an EMBL/GenBank/DDBJ whole genome shotgun (WGS) entry which is preliminary data.</text>
</comment>
<evidence type="ECO:0000256" key="1">
    <source>
        <dbReference type="SAM" id="MobiDB-lite"/>
    </source>
</evidence>
<protein>
    <submittedName>
        <fullName evidence="2">Uncharacterized protein</fullName>
    </submittedName>
</protein>
<name>A0A5B7FWQ2_PORTR</name>
<gene>
    <name evidence="2" type="ORF">E2C01_042516</name>
</gene>
<evidence type="ECO:0000313" key="3">
    <source>
        <dbReference type="Proteomes" id="UP000324222"/>
    </source>
</evidence>
<dbReference type="EMBL" id="VSRR010008440">
    <property type="protein sequence ID" value="MPC48734.1"/>
    <property type="molecule type" value="Genomic_DNA"/>
</dbReference>
<sequence>MIAPNGRQGQMHCVPKKKKKKDQVRMTTPRFKSTT</sequence>
<dbReference type="Proteomes" id="UP000324222">
    <property type="component" value="Unassembled WGS sequence"/>
</dbReference>
<reference evidence="2 3" key="1">
    <citation type="submission" date="2019-05" db="EMBL/GenBank/DDBJ databases">
        <title>Another draft genome of Portunus trituberculatus and its Hox gene families provides insights of decapod evolution.</title>
        <authorList>
            <person name="Jeong J.-H."/>
            <person name="Song I."/>
            <person name="Kim S."/>
            <person name="Choi T."/>
            <person name="Kim D."/>
            <person name="Ryu S."/>
            <person name="Kim W."/>
        </authorList>
    </citation>
    <scope>NUCLEOTIDE SEQUENCE [LARGE SCALE GENOMIC DNA]</scope>
    <source>
        <tissue evidence="2">Muscle</tissue>
    </source>
</reference>
<evidence type="ECO:0000313" key="2">
    <source>
        <dbReference type="EMBL" id="MPC48734.1"/>
    </source>
</evidence>
<proteinExistence type="predicted"/>
<accession>A0A5B7FWQ2</accession>